<reference evidence="2" key="1">
    <citation type="journal article" date="2012" name="Nat. Biotechnol.">
        <title>Reference genome sequence of the model plant Setaria.</title>
        <authorList>
            <person name="Bennetzen J.L."/>
            <person name="Schmutz J."/>
            <person name="Wang H."/>
            <person name="Percifield R."/>
            <person name="Hawkins J."/>
            <person name="Pontaroli A.C."/>
            <person name="Estep M."/>
            <person name="Feng L."/>
            <person name="Vaughn J.N."/>
            <person name="Grimwood J."/>
            <person name="Jenkins J."/>
            <person name="Barry K."/>
            <person name="Lindquist E."/>
            <person name="Hellsten U."/>
            <person name="Deshpande S."/>
            <person name="Wang X."/>
            <person name="Wu X."/>
            <person name="Mitros T."/>
            <person name="Triplett J."/>
            <person name="Yang X."/>
            <person name="Ye C.Y."/>
            <person name="Mauro-Herrera M."/>
            <person name="Wang L."/>
            <person name="Li P."/>
            <person name="Sharma M."/>
            <person name="Sharma R."/>
            <person name="Ronald P.C."/>
            <person name="Panaud O."/>
            <person name="Kellogg E.A."/>
            <person name="Brutnell T.P."/>
            <person name="Doust A.N."/>
            <person name="Tuskan G.A."/>
            <person name="Rokhsar D."/>
            <person name="Devos K.M."/>
        </authorList>
    </citation>
    <scope>NUCLEOTIDE SEQUENCE [LARGE SCALE GENOMIC DNA]</scope>
    <source>
        <strain evidence="2">Yugu1</strain>
    </source>
</reference>
<sequence length="97" mass="10985">MFPWKVVALVLACAIIFHDPVSGAPRFPCTLRHKNGILRECDPLHKTPIFKPHTNSKCCMAVRMVPERNMLCIVSKLTLEDKTKYSASKIPHSLRVT</sequence>
<protein>
    <recommendedName>
        <fullName evidence="3">Bifunctional inhibitor/plant lipid transfer protein/seed storage helical domain-containing protein</fullName>
    </recommendedName>
</protein>
<dbReference type="EMBL" id="CM003535">
    <property type="protein sequence ID" value="RCV37726.1"/>
    <property type="molecule type" value="Genomic_DNA"/>
</dbReference>
<name>A0A368S5L8_SETIT</name>
<organism evidence="2">
    <name type="scientific">Setaria italica</name>
    <name type="common">Foxtail millet</name>
    <name type="synonym">Panicum italicum</name>
    <dbReference type="NCBI Taxonomy" id="4555"/>
    <lineage>
        <taxon>Eukaryota</taxon>
        <taxon>Viridiplantae</taxon>
        <taxon>Streptophyta</taxon>
        <taxon>Embryophyta</taxon>
        <taxon>Tracheophyta</taxon>
        <taxon>Spermatophyta</taxon>
        <taxon>Magnoliopsida</taxon>
        <taxon>Liliopsida</taxon>
        <taxon>Poales</taxon>
        <taxon>Poaceae</taxon>
        <taxon>PACMAD clade</taxon>
        <taxon>Panicoideae</taxon>
        <taxon>Panicodae</taxon>
        <taxon>Paniceae</taxon>
        <taxon>Cenchrinae</taxon>
        <taxon>Setaria</taxon>
    </lineage>
</organism>
<evidence type="ECO:0000256" key="1">
    <source>
        <dbReference type="SAM" id="SignalP"/>
    </source>
</evidence>
<proteinExistence type="predicted"/>
<feature type="signal peptide" evidence="1">
    <location>
        <begin position="1"/>
        <end position="23"/>
    </location>
</feature>
<keyword evidence="1" id="KW-0732">Signal</keyword>
<accession>A0A368S5L8</accession>
<dbReference type="AlphaFoldDB" id="A0A368S5L8"/>
<evidence type="ECO:0000313" key="2">
    <source>
        <dbReference type="EMBL" id="RCV37726.1"/>
    </source>
</evidence>
<feature type="chain" id="PRO_5016967818" description="Bifunctional inhibitor/plant lipid transfer protein/seed storage helical domain-containing protein" evidence="1">
    <location>
        <begin position="24"/>
        <end position="97"/>
    </location>
</feature>
<dbReference type="OrthoDB" id="676302at2759"/>
<gene>
    <name evidence="2" type="ORF">SETIT_8G085900v2</name>
</gene>
<evidence type="ECO:0008006" key="3">
    <source>
        <dbReference type="Google" id="ProtNLM"/>
    </source>
</evidence>
<reference evidence="2" key="2">
    <citation type="submission" date="2015-07" db="EMBL/GenBank/DDBJ databases">
        <authorList>
            <person name="Noorani M."/>
        </authorList>
    </citation>
    <scope>NUCLEOTIDE SEQUENCE</scope>
    <source>
        <strain evidence="2">Yugu1</strain>
    </source>
</reference>